<dbReference type="InterPro" id="IPR049126">
    <property type="entry name" value="FAN1-like_TPR"/>
</dbReference>
<organism evidence="15 16">
    <name type="scientific">Ceratopteris richardii</name>
    <name type="common">Triangle waterfern</name>
    <dbReference type="NCBI Taxonomy" id="49495"/>
    <lineage>
        <taxon>Eukaryota</taxon>
        <taxon>Viridiplantae</taxon>
        <taxon>Streptophyta</taxon>
        <taxon>Embryophyta</taxon>
        <taxon>Tracheophyta</taxon>
        <taxon>Polypodiopsida</taxon>
        <taxon>Polypodiidae</taxon>
        <taxon>Polypodiales</taxon>
        <taxon>Pteridineae</taxon>
        <taxon>Pteridaceae</taxon>
        <taxon>Parkerioideae</taxon>
        <taxon>Ceratopteris</taxon>
    </lineage>
</organism>
<dbReference type="Pfam" id="PF08774">
    <property type="entry name" value="VRR_NUC"/>
    <property type="match status" value="1"/>
</dbReference>
<evidence type="ECO:0000256" key="10">
    <source>
        <dbReference type="ARBA" id="ARBA00023204"/>
    </source>
</evidence>
<comment type="subcellular location">
    <subcellularLocation>
        <location evidence="13">Nucleus</location>
    </subcellularLocation>
</comment>
<dbReference type="GO" id="GO:0005634">
    <property type="term" value="C:nucleus"/>
    <property type="evidence" value="ECO:0007669"/>
    <property type="project" value="UniProtKB-SubCell"/>
</dbReference>
<dbReference type="SMART" id="SM00734">
    <property type="entry name" value="ZnF_Rad18"/>
    <property type="match status" value="1"/>
</dbReference>
<evidence type="ECO:0000256" key="11">
    <source>
        <dbReference type="ARBA" id="ARBA00023211"/>
    </source>
</evidence>
<evidence type="ECO:0000256" key="3">
    <source>
        <dbReference type="ARBA" id="ARBA00022722"/>
    </source>
</evidence>
<keyword evidence="3 13" id="KW-0540">Nuclease</keyword>
<dbReference type="SMART" id="SM00910">
    <property type="entry name" value="HIRAN"/>
    <property type="match status" value="1"/>
</dbReference>
<evidence type="ECO:0000256" key="5">
    <source>
        <dbReference type="ARBA" id="ARBA00022763"/>
    </source>
</evidence>
<keyword evidence="4 13" id="KW-0479">Metal-binding</keyword>
<dbReference type="GO" id="GO:0036297">
    <property type="term" value="P:interstrand cross-link repair"/>
    <property type="evidence" value="ECO:0007669"/>
    <property type="project" value="InterPro"/>
</dbReference>
<comment type="similarity">
    <text evidence="2 13">Belongs to the FAN1 family.</text>
</comment>
<evidence type="ECO:0000256" key="9">
    <source>
        <dbReference type="ARBA" id="ARBA00022842"/>
    </source>
</evidence>
<dbReference type="GO" id="GO:0070336">
    <property type="term" value="F:flap-structured DNA binding"/>
    <property type="evidence" value="ECO:0007669"/>
    <property type="project" value="TreeGrafter"/>
</dbReference>
<name>A0A8T2TLN2_CERRI</name>
<dbReference type="InterPro" id="IPR011856">
    <property type="entry name" value="tRNA_endonuc-like_dom_sf"/>
</dbReference>
<dbReference type="EC" id="3.1.4.1" evidence="13"/>
<evidence type="ECO:0000313" key="16">
    <source>
        <dbReference type="Proteomes" id="UP000825935"/>
    </source>
</evidence>
<comment type="cofactor">
    <cofactor evidence="13">
        <name>Mg(2+)</name>
        <dbReference type="ChEBI" id="CHEBI:18420"/>
    </cofactor>
    <cofactor evidence="13">
        <name>Mn(2+)</name>
        <dbReference type="ChEBI" id="CHEBI:29035"/>
    </cofactor>
</comment>
<dbReference type="Proteomes" id="UP000825935">
    <property type="component" value="Chromosome 12"/>
</dbReference>
<comment type="caution">
    <text evidence="15">The sequence shown here is derived from an EMBL/GenBank/DDBJ whole genome shotgun (WGS) entry which is preliminary data.</text>
</comment>
<keyword evidence="16" id="KW-1185">Reference proteome</keyword>
<keyword evidence="6 12" id="KW-0863">Zinc-finger</keyword>
<dbReference type="AlphaFoldDB" id="A0A8T2TLN2"/>
<evidence type="ECO:0000256" key="13">
    <source>
        <dbReference type="RuleBase" id="RU365033"/>
    </source>
</evidence>
<keyword evidence="7 13" id="KW-0378">Hydrolase</keyword>
<keyword evidence="9 13" id="KW-0460">Magnesium</keyword>
<dbReference type="InterPro" id="IPR033315">
    <property type="entry name" value="Fan1-like"/>
</dbReference>
<dbReference type="EMBL" id="CM035417">
    <property type="protein sequence ID" value="KAH7422355.1"/>
    <property type="molecule type" value="Genomic_DNA"/>
</dbReference>
<evidence type="ECO:0000256" key="7">
    <source>
        <dbReference type="ARBA" id="ARBA00022801"/>
    </source>
</evidence>
<dbReference type="InterPro" id="IPR006642">
    <property type="entry name" value="Rad18_UBZ4"/>
</dbReference>
<keyword evidence="5 12" id="KW-0227">DNA damage</keyword>
<dbReference type="PROSITE" id="PS51908">
    <property type="entry name" value="ZF_UBZ4"/>
    <property type="match status" value="1"/>
</dbReference>
<feature type="domain" description="UBZ4-type" evidence="14">
    <location>
        <begin position="87"/>
        <end position="116"/>
    </location>
</feature>
<keyword evidence="13" id="KW-0539">Nucleus</keyword>
<dbReference type="GO" id="GO:0008270">
    <property type="term" value="F:zinc ion binding"/>
    <property type="evidence" value="ECO:0007669"/>
    <property type="project" value="UniProtKB-KW"/>
</dbReference>
<accession>A0A8T2TLN2</accession>
<reference evidence="15" key="1">
    <citation type="submission" date="2021-08" db="EMBL/GenBank/DDBJ databases">
        <title>WGS assembly of Ceratopteris richardii.</title>
        <authorList>
            <person name="Marchant D.B."/>
            <person name="Chen G."/>
            <person name="Jenkins J."/>
            <person name="Shu S."/>
            <person name="Leebens-Mack J."/>
            <person name="Grimwood J."/>
            <person name="Schmutz J."/>
            <person name="Soltis P."/>
            <person name="Soltis D."/>
            <person name="Chen Z.-H."/>
        </authorList>
    </citation>
    <scope>NUCLEOTIDE SEQUENCE</scope>
    <source>
        <strain evidence="15">Whitten #5841</strain>
        <tissue evidence="15">Leaf</tissue>
    </source>
</reference>
<dbReference type="InterPro" id="IPR014905">
    <property type="entry name" value="HIRAN"/>
</dbReference>
<sequence length="1047" mass="117363">MLRGQCSLSRLVGKRRKLDNFSASPNDCLIESTVDSLSRVIGSVGAQMDMSDRKKGFSFDVSRSISKDSSACSSSIDSGKENVSFNWVQCPVCGKNIKGDDGFINVHVDFCLLESEQKSTKLQSHMRHKRLSLNYSKQQPSVLEDSEKAVENIATCISDSLASDFVDSRECVEQAEIFEKLGMCQSLKESALESQVRESQNEMIIIPVLCNCKCACHHRMDVANSDVETALSEPCSDLNHASDDIVSHQATHNSEKPILPLKAEEVHVLETLIVGRRFNRNVRIEKDMEIQALREPDNPKDGNAIKIIGSSSTGNLTLGHLPRDLAALLACPLDKGILKIKGTVIKVPQKSSEPVPIILYCEGIQGIGIEDSFEETWQSILEAGSTVMHRKIDPHQPPHKYLNNFTYLLRIVLDRDSHLFDGKELDLLESFFSLSEDAKCLFIRLSERKGPWFQVSHINYPEISSVEEAVHELVASGFFTVGDKLDKGLHSEEDLRERMHVLTVPDLRHIVSIANLKRRRADNSPPKRDELLDWIWSAAKDEYLHISSKTCGDSAAVTSLISESLGLCVRISSIASFLNWRVQRLFFLYGEQDLSTFLLVDMGTIKYPSYVCNQTRKTFLTREALLAYEQALEIAQRMDVAVEESDMQSIESCVKQSSLYIRSQETNKTFTNNYVSEDPFLARFSAAWVFATIGTVGVSILERERRYAEAVELLRDLLGQCCCPGRRGYWTTRLSIDLEHLGLKDESLEVAESGLNDSRIRHGDRVALQRRVLRLGKPPRRWKKPSFAKTLSKTCKEVIITGRPLNCQTGMKSRFYGYDDNRCSVEELALQYYAGDAGGAWQGVHSESGIWMTLFALLMWDVIFADVPNVFWHPFQAAPLDLKTDAFCLIRESLIEAQLKRIQGGEAAQILATMWSKYFGTICQGLNWERHSLHELQIMVCCLGGPELATICRLLAEDYAGLSGGMPDLFLWKPLNSEVPCSLCDDGCPNALSSLAGEAKLVEVKGPRDRLSEQQRAWISILMEAGIDVEVCKVKEKPMTSKNDHGS</sequence>
<dbReference type="SMART" id="SM00990">
    <property type="entry name" value="VRR_NUC"/>
    <property type="match status" value="1"/>
</dbReference>
<evidence type="ECO:0000256" key="8">
    <source>
        <dbReference type="ARBA" id="ARBA00022833"/>
    </source>
</evidence>
<evidence type="ECO:0000256" key="12">
    <source>
        <dbReference type="PROSITE-ProRule" id="PRU01256"/>
    </source>
</evidence>
<keyword evidence="10 12" id="KW-0234">DNA repair</keyword>
<dbReference type="GO" id="GO:0017108">
    <property type="term" value="F:5'-flap endonuclease activity"/>
    <property type="evidence" value="ECO:0007669"/>
    <property type="project" value="TreeGrafter"/>
</dbReference>
<dbReference type="Pfam" id="PF08797">
    <property type="entry name" value="HIRAN"/>
    <property type="match status" value="1"/>
</dbReference>
<dbReference type="OMA" id="ITDVMAN"/>
<gene>
    <name evidence="15" type="ORF">KP509_12G005200</name>
</gene>
<dbReference type="InterPro" id="IPR014883">
    <property type="entry name" value="VRR_NUC"/>
</dbReference>
<dbReference type="PANTHER" id="PTHR15749:SF4">
    <property type="entry name" value="FANCONI-ASSOCIATED NUCLEASE 1"/>
    <property type="match status" value="1"/>
</dbReference>
<keyword evidence="11 13" id="KW-0464">Manganese</keyword>
<evidence type="ECO:0000256" key="1">
    <source>
        <dbReference type="ARBA" id="ARBA00000983"/>
    </source>
</evidence>
<comment type="catalytic activity">
    <reaction evidence="1 13">
        <text>Hydrolytically removes 5'-nucleotides successively from the 3'-hydroxy termini of 3'-hydroxy-terminated oligonucleotides.</text>
        <dbReference type="EC" id="3.1.4.1"/>
    </reaction>
</comment>
<dbReference type="InterPro" id="IPR049125">
    <property type="entry name" value="FAN1-like_WH"/>
</dbReference>
<proteinExistence type="inferred from homology"/>
<dbReference type="Pfam" id="PF21315">
    <property type="entry name" value="FAN1_HTH"/>
    <property type="match status" value="1"/>
</dbReference>
<dbReference type="GO" id="GO:0016818">
    <property type="term" value="F:hydrolase activity, acting on acid anhydrides, in phosphorus-containing anhydrides"/>
    <property type="evidence" value="ECO:0007669"/>
    <property type="project" value="InterPro"/>
</dbReference>
<dbReference type="InterPro" id="IPR049132">
    <property type="entry name" value="FAN1-like_euk"/>
</dbReference>
<dbReference type="Gene3D" id="3.30.160.60">
    <property type="entry name" value="Classic Zinc Finger"/>
    <property type="match status" value="1"/>
</dbReference>
<evidence type="ECO:0000313" key="15">
    <source>
        <dbReference type="EMBL" id="KAH7422355.1"/>
    </source>
</evidence>
<dbReference type="GO" id="GO:0004528">
    <property type="term" value="F:phosphodiesterase I activity"/>
    <property type="evidence" value="ECO:0007669"/>
    <property type="project" value="UniProtKB-EC"/>
</dbReference>
<protein>
    <recommendedName>
        <fullName evidence="13">Fanconi-associated nuclease</fullName>
        <ecNumber evidence="13">3.1.4.1</ecNumber>
    </recommendedName>
</protein>
<evidence type="ECO:0000256" key="6">
    <source>
        <dbReference type="ARBA" id="ARBA00022771"/>
    </source>
</evidence>
<evidence type="ECO:0000256" key="4">
    <source>
        <dbReference type="ARBA" id="ARBA00022723"/>
    </source>
</evidence>
<dbReference type="CDD" id="cd22326">
    <property type="entry name" value="FAN1-like"/>
    <property type="match status" value="1"/>
</dbReference>
<dbReference type="Gene3D" id="3.40.1350.10">
    <property type="match status" value="1"/>
</dbReference>
<dbReference type="Pfam" id="PF21170">
    <property type="entry name" value="FAN1_TPR"/>
    <property type="match status" value="1"/>
</dbReference>
<evidence type="ECO:0000256" key="2">
    <source>
        <dbReference type="ARBA" id="ARBA00005533"/>
    </source>
</evidence>
<dbReference type="OrthoDB" id="76364at2759"/>
<comment type="function">
    <text evidence="13">Nuclease required for the repair of DNA interstrand cross-links (ICL). Acts as a 5'-3' exonuclease that anchors at a cut end of DNA and cleaves DNA successively at every third nucleotide, allowing to excise an ICL from one strand through flanking incisions.</text>
</comment>
<keyword evidence="8" id="KW-0862">Zinc</keyword>
<evidence type="ECO:0000259" key="14">
    <source>
        <dbReference type="PROSITE" id="PS51908"/>
    </source>
</evidence>
<dbReference type="Gene3D" id="3.30.70.2330">
    <property type="match status" value="1"/>
</dbReference>
<dbReference type="PANTHER" id="PTHR15749">
    <property type="entry name" value="FANCONI-ASSOCIATED NUCLEASE 1"/>
    <property type="match status" value="1"/>
</dbReference>
<dbReference type="GO" id="GO:0008409">
    <property type="term" value="F:5'-3' exonuclease activity"/>
    <property type="evidence" value="ECO:0007669"/>
    <property type="project" value="TreeGrafter"/>
</dbReference>